<accession>A0A3M7T640</accession>
<name>A0A3M7T640_BRAPC</name>
<dbReference type="EMBL" id="REGN01000224">
    <property type="protein sequence ID" value="RNA43445.1"/>
    <property type="molecule type" value="Genomic_DNA"/>
</dbReference>
<evidence type="ECO:0000313" key="1">
    <source>
        <dbReference type="EMBL" id="RNA43445.1"/>
    </source>
</evidence>
<evidence type="ECO:0000313" key="2">
    <source>
        <dbReference type="Proteomes" id="UP000276133"/>
    </source>
</evidence>
<organism evidence="1 2">
    <name type="scientific">Brachionus plicatilis</name>
    <name type="common">Marine rotifer</name>
    <name type="synonym">Brachionus muelleri</name>
    <dbReference type="NCBI Taxonomy" id="10195"/>
    <lineage>
        <taxon>Eukaryota</taxon>
        <taxon>Metazoa</taxon>
        <taxon>Spiralia</taxon>
        <taxon>Gnathifera</taxon>
        <taxon>Rotifera</taxon>
        <taxon>Eurotatoria</taxon>
        <taxon>Monogononta</taxon>
        <taxon>Pseudotrocha</taxon>
        <taxon>Ploima</taxon>
        <taxon>Brachionidae</taxon>
        <taxon>Brachionus</taxon>
    </lineage>
</organism>
<gene>
    <name evidence="1" type="ORF">BpHYR1_039741</name>
</gene>
<dbReference type="AlphaFoldDB" id="A0A3M7T640"/>
<keyword evidence="2" id="KW-1185">Reference proteome</keyword>
<protein>
    <submittedName>
        <fullName evidence="1">Uncharacterized protein</fullName>
    </submittedName>
</protein>
<comment type="caution">
    <text evidence="1">The sequence shown here is derived from an EMBL/GenBank/DDBJ whole genome shotgun (WGS) entry which is preliminary data.</text>
</comment>
<sequence>MEYMQQFFVRSPQHEFTNKILIQEVYNHNQYTDKSTFSDFMLKTEMLMKNYFQMHNLFRISSEGALSRKPKNLLNINLVNTSVADIVTDELSSDRKSKRSNVISQLIERSFTFYFKTNLAKNYLAIVVQMYLKNGDFI</sequence>
<proteinExistence type="predicted"/>
<dbReference type="Proteomes" id="UP000276133">
    <property type="component" value="Unassembled WGS sequence"/>
</dbReference>
<reference evidence="1 2" key="1">
    <citation type="journal article" date="2018" name="Sci. Rep.">
        <title>Genomic signatures of local adaptation to the degree of environmental predictability in rotifers.</title>
        <authorList>
            <person name="Franch-Gras L."/>
            <person name="Hahn C."/>
            <person name="Garcia-Roger E.M."/>
            <person name="Carmona M.J."/>
            <person name="Serra M."/>
            <person name="Gomez A."/>
        </authorList>
    </citation>
    <scope>NUCLEOTIDE SEQUENCE [LARGE SCALE GENOMIC DNA]</scope>
    <source>
        <strain evidence="1">HYR1</strain>
    </source>
</reference>